<dbReference type="InterPro" id="IPR000903">
    <property type="entry name" value="NMT"/>
</dbReference>
<dbReference type="RefSeq" id="XP_007603478.1">
    <property type="nucleotide sequence ID" value="XM_007603416.1"/>
</dbReference>
<dbReference type="Pfam" id="PF01233">
    <property type="entry name" value="NMT"/>
    <property type="match status" value="1"/>
</dbReference>
<dbReference type="EC" id="2.3.1.97" evidence="2 6"/>
<evidence type="ECO:0000313" key="11">
    <source>
        <dbReference type="Proteomes" id="UP000011082"/>
    </source>
</evidence>
<protein>
    <recommendedName>
        <fullName evidence="3 6">Glycylpeptide N-tetradecanoyltransferase</fullName>
        <ecNumber evidence="2 6">2.3.1.97</ecNumber>
    </recommendedName>
</protein>
<comment type="catalytic activity">
    <reaction evidence="6">
        <text>N-terminal glycyl-[protein] + tetradecanoyl-CoA = N-tetradecanoylglycyl-[protein] + CoA + H(+)</text>
        <dbReference type="Rhea" id="RHEA:15521"/>
        <dbReference type="Rhea" id="RHEA-COMP:12666"/>
        <dbReference type="Rhea" id="RHEA-COMP:12667"/>
        <dbReference type="ChEBI" id="CHEBI:15378"/>
        <dbReference type="ChEBI" id="CHEBI:57287"/>
        <dbReference type="ChEBI" id="CHEBI:57385"/>
        <dbReference type="ChEBI" id="CHEBI:64723"/>
        <dbReference type="ChEBI" id="CHEBI:133050"/>
        <dbReference type="EC" id="2.3.1.97"/>
    </reaction>
</comment>
<dbReference type="PANTHER" id="PTHR11377">
    <property type="entry name" value="N-MYRISTOYL TRANSFERASE"/>
    <property type="match status" value="1"/>
</dbReference>
<accession>L2GQD5</accession>
<reference evidence="11" key="1">
    <citation type="submission" date="2011-05" db="EMBL/GenBank/DDBJ databases">
        <title>The genome sequence of Vittaforma corneae strain ATCC 50505.</title>
        <authorList>
            <consortium name="The Broad Institute Genome Sequencing Platform"/>
            <person name="Cuomo C."/>
            <person name="Didier E."/>
            <person name="Bowers L."/>
            <person name="Young S.K."/>
            <person name="Zeng Q."/>
            <person name="Gargeya S."/>
            <person name="Fitzgerald M."/>
            <person name="Haas B."/>
            <person name="Abouelleil A."/>
            <person name="Alvarado L."/>
            <person name="Arachchi H.M."/>
            <person name="Berlin A."/>
            <person name="Chapman S.B."/>
            <person name="Gearin G."/>
            <person name="Goldberg J."/>
            <person name="Griggs A."/>
            <person name="Gujja S."/>
            <person name="Hansen M."/>
            <person name="Heiman D."/>
            <person name="Howarth C."/>
            <person name="Larimer J."/>
            <person name="Lui A."/>
            <person name="MacDonald P.J.P."/>
            <person name="McCowen C."/>
            <person name="Montmayeur A."/>
            <person name="Murphy C."/>
            <person name="Neiman D."/>
            <person name="Pearson M."/>
            <person name="Priest M."/>
            <person name="Roberts A."/>
            <person name="Saif S."/>
            <person name="Shea T."/>
            <person name="Sisk P."/>
            <person name="Stolte C."/>
            <person name="Sykes S."/>
            <person name="Wortman J."/>
            <person name="Nusbaum C."/>
            <person name="Birren B."/>
        </authorList>
    </citation>
    <scope>NUCLEOTIDE SEQUENCE [LARGE SCALE GENOMIC DNA]</scope>
    <source>
        <strain evidence="11">ATCC 50505</strain>
    </source>
</reference>
<evidence type="ECO:0000256" key="6">
    <source>
        <dbReference type="RuleBase" id="RU000586"/>
    </source>
</evidence>
<organism evidence="10 11">
    <name type="scientific">Vittaforma corneae (strain ATCC 50505)</name>
    <name type="common">Microsporidian parasite</name>
    <name type="synonym">Nosema corneum</name>
    <dbReference type="NCBI Taxonomy" id="993615"/>
    <lineage>
        <taxon>Eukaryota</taxon>
        <taxon>Fungi</taxon>
        <taxon>Fungi incertae sedis</taxon>
        <taxon>Microsporidia</taxon>
        <taxon>Nosematidae</taxon>
        <taxon>Vittaforma</taxon>
    </lineage>
</organism>
<dbReference type="InterPro" id="IPR022676">
    <property type="entry name" value="NMT_N"/>
</dbReference>
<feature type="domain" description="Glycylpeptide N-tetradecanoyltransferase C-terminal" evidence="9">
    <location>
        <begin position="206"/>
        <end position="339"/>
    </location>
</feature>
<sequence>MGTFWNTQPVDRGAPEGIIDNSKRAKNIPVFLPTGFSWSKICDISKIVAFLEEFYVEDITSSYRLSYPPEFFEFLFASPSHREEYSLGLFFENRLIGYVLAREHLMSLRAQSYRIVSVNFLCLAKEYRNKNFAPLMIKEITRIANINGIFQAIFTAEKDYGFSILKASYFHYPMNKEVLLKTGIVDSPDEVRDIPQCRDDTKLATEYSEIKNIYNKMSQKFTIFEKFDDESFVQVFRGEKNVLQTVYNEKAGEFASFYIVYTKCLSSNILLKRAYLYYWYGSIEIITDSVSIAHSLGADMFDVLDIANNHQLIKKLKLAEGTGSLKYHVFNIKEEPIQNEKLNFILF</sequence>
<proteinExistence type="inferred from homology"/>
<evidence type="ECO:0000256" key="1">
    <source>
        <dbReference type="ARBA" id="ARBA00009469"/>
    </source>
</evidence>
<dbReference type="GeneID" id="19880743"/>
<dbReference type="OMA" id="CPAMESE"/>
<evidence type="ECO:0000256" key="4">
    <source>
        <dbReference type="ARBA" id="ARBA00022679"/>
    </source>
</evidence>
<keyword evidence="5 6" id="KW-0012">Acyltransferase</keyword>
<dbReference type="OrthoDB" id="60315at2759"/>
<dbReference type="STRING" id="993615.L2GQD5"/>
<dbReference type="InterPro" id="IPR016181">
    <property type="entry name" value="Acyl_CoA_acyltransferase"/>
</dbReference>
<evidence type="ECO:0000259" key="9">
    <source>
        <dbReference type="Pfam" id="PF02799"/>
    </source>
</evidence>
<dbReference type="InterPro" id="IPR022677">
    <property type="entry name" value="NMT_C"/>
</dbReference>
<dbReference type="PANTHER" id="PTHR11377:SF5">
    <property type="entry name" value="GLYCYLPEPTIDE N-TETRADECANOYLTRANSFERASE"/>
    <property type="match status" value="1"/>
</dbReference>
<dbReference type="GO" id="GO:0004379">
    <property type="term" value="F:glycylpeptide N-tetradecanoyltransferase activity"/>
    <property type="evidence" value="ECO:0007669"/>
    <property type="project" value="UniProtKB-EC"/>
</dbReference>
<gene>
    <name evidence="10" type="ORF">VICG_00025</name>
</gene>
<dbReference type="AlphaFoldDB" id="L2GQD5"/>
<dbReference type="Pfam" id="PF02799">
    <property type="entry name" value="NMT_C"/>
    <property type="match status" value="1"/>
</dbReference>
<evidence type="ECO:0000256" key="7">
    <source>
        <dbReference type="RuleBase" id="RU004178"/>
    </source>
</evidence>
<name>L2GQD5_VITCO</name>
<evidence type="ECO:0000256" key="2">
    <source>
        <dbReference type="ARBA" id="ARBA00012923"/>
    </source>
</evidence>
<dbReference type="VEuPathDB" id="MicrosporidiaDB:VICG_00025"/>
<dbReference type="FunCoup" id="L2GQD5">
    <property type="interactions" value="208"/>
</dbReference>
<dbReference type="HOGENOM" id="CLU_022882_0_0_1"/>
<dbReference type="InParanoid" id="L2GQD5"/>
<dbReference type="GO" id="GO:0005737">
    <property type="term" value="C:cytoplasm"/>
    <property type="evidence" value="ECO:0007669"/>
    <property type="project" value="TreeGrafter"/>
</dbReference>
<evidence type="ECO:0000256" key="3">
    <source>
        <dbReference type="ARBA" id="ARBA00022240"/>
    </source>
</evidence>
<keyword evidence="4 6" id="KW-0808">Transferase</keyword>
<dbReference type="Proteomes" id="UP000011082">
    <property type="component" value="Unassembled WGS sequence"/>
</dbReference>
<comment type="similarity">
    <text evidence="1 7">Belongs to the NMT family.</text>
</comment>
<feature type="domain" description="Glycylpeptide N-tetradecanoyltransferase N-terminal" evidence="8">
    <location>
        <begin position="23"/>
        <end position="158"/>
    </location>
</feature>
<evidence type="ECO:0000256" key="5">
    <source>
        <dbReference type="ARBA" id="ARBA00023315"/>
    </source>
</evidence>
<keyword evidence="11" id="KW-1185">Reference proteome</keyword>
<comment type="function">
    <text evidence="6">Adds a myristoyl group to the N-terminal glycine residue of certain cellular proteins.</text>
</comment>
<evidence type="ECO:0000259" key="8">
    <source>
        <dbReference type="Pfam" id="PF01233"/>
    </source>
</evidence>
<dbReference type="Gene3D" id="3.40.630.170">
    <property type="match status" value="1"/>
</dbReference>
<dbReference type="SUPFAM" id="SSF55729">
    <property type="entry name" value="Acyl-CoA N-acyltransferases (Nat)"/>
    <property type="match status" value="2"/>
</dbReference>
<dbReference type="EMBL" id="JH370130">
    <property type="protein sequence ID" value="ELA42710.1"/>
    <property type="molecule type" value="Genomic_DNA"/>
</dbReference>
<evidence type="ECO:0000313" key="10">
    <source>
        <dbReference type="EMBL" id="ELA42710.1"/>
    </source>
</evidence>